<feature type="binding site" evidence="8">
    <location>
        <begin position="199"/>
        <end position="200"/>
    </location>
    <ligand>
        <name>substrate</name>
    </ligand>
</feature>
<evidence type="ECO:0000256" key="7">
    <source>
        <dbReference type="ARBA" id="ARBA00051712"/>
    </source>
</evidence>
<feature type="active site" evidence="9">
    <location>
        <position position="74"/>
    </location>
</feature>
<dbReference type="EMBL" id="CABFUZ020000195">
    <property type="protein sequence ID" value="VVM07775.1"/>
    <property type="molecule type" value="Genomic_DNA"/>
</dbReference>
<organism evidence="10 11">
    <name type="scientific">Methylacidimicrobium cyclopophantes</name>
    <dbReference type="NCBI Taxonomy" id="1041766"/>
    <lineage>
        <taxon>Bacteria</taxon>
        <taxon>Pseudomonadati</taxon>
        <taxon>Verrucomicrobiota</taxon>
        <taxon>Methylacidimicrobium</taxon>
    </lineage>
</organism>
<dbReference type="GO" id="GO:0005829">
    <property type="term" value="C:cytosol"/>
    <property type="evidence" value="ECO:0007669"/>
    <property type="project" value="TreeGrafter"/>
</dbReference>
<feature type="site" description="Could be important to modulate the pK values of the two catalytic cysteine residues" evidence="8">
    <location>
        <position position="149"/>
    </location>
</feature>
<comment type="subunit">
    <text evidence="8">Homodimer.</text>
</comment>
<feature type="binding site" evidence="8">
    <location>
        <position position="65"/>
    </location>
    <ligand>
        <name>substrate</name>
    </ligand>
</feature>
<dbReference type="Gene3D" id="3.10.310.10">
    <property type="entry name" value="Diaminopimelate Epimerase, Chain A, domain 1"/>
    <property type="match status" value="2"/>
</dbReference>
<evidence type="ECO:0000256" key="4">
    <source>
        <dbReference type="ARBA" id="ARBA00022605"/>
    </source>
</evidence>
<evidence type="ECO:0000256" key="1">
    <source>
        <dbReference type="ARBA" id="ARBA00005196"/>
    </source>
</evidence>
<dbReference type="InterPro" id="IPR001653">
    <property type="entry name" value="DAP_epimerase_DapF"/>
</dbReference>
<keyword evidence="8" id="KW-0963">Cytoplasm</keyword>
<feature type="binding site" evidence="8">
    <location>
        <begin position="210"/>
        <end position="211"/>
    </location>
    <ligand>
        <name>substrate</name>
    </ligand>
</feature>
<dbReference type="EC" id="5.1.1.7" evidence="3 8"/>
<dbReference type="NCBIfam" id="TIGR00652">
    <property type="entry name" value="DapF"/>
    <property type="match status" value="1"/>
</dbReference>
<proteinExistence type="inferred from homology"/>
<comment type="caution">
    <text evidence="10">The sequence shown here is derived from an EMBL/GenBank/DDBJ whole genome shotgun (WGS) entry which is preliminary data.</text>
</comment>
<comment type="similarity">
    <text evidence="2 8">Belongs to the diaminopimelate epimerase family.</text>
</comment>
<reference evidence="10" key="1">
    <citation type="submission" date="2019-09" db="EMBL/GenBank/DDBJ databases">
        <authorList>
            <person name="Cremers G."/>
        </authorList>
    </citation>
    <scope>NUCLEOTIDE SEQUENCE [LARGE SCALE GENOMIC DNA]</scope>
    <source>
        <strain evidence="10">3B</strain>
    </source>
</reference>
<dbReference type="HAMAP" id="MF_00197">
    <property type="entry name" value="DAP_epimerase"/>
    <property type="match status" value="1"/>
</dbReference>
<feature type="site" description="Could be important to modulate the pK values of the two catalytic cysteine residues" evidence="8">
    <location>
        <position position="199"/>
    </location>
</feature>
<dbReference type="PANTHER" id="PTHR31689">
    <property type="entry name" value="DIAMINOPIMELATE EPIMERASE, CHLOROPLASTIC"/>
    <property type="match status" value="1"/>
</dbReference>
<feature type="active site" description="Proton acceptor" evidence="8">
    <location>
        <position position="209"/>
    </location>
</feature>
<evidence type="ECO:0000256" key="3">
    <source>
        <dbReference type="ARBA" id="ARBA00013080"/>
    </source>
</evidence>
<comment type="caution">
    <text evidence="8">Lacks conserved residue(s) required for the propagation of feature annotation.</text>
</comment>
<keyword evidence="11" id="KW-1185">Reference proteome</keyword>
<evidence type="ECO:0000313" key="10">
    <source>
        <dbReference type="EMBL" id="VVM07775.1"/>
    </source>
</evidence>
<keyword evidence="6 8" id="KW-0413">Isomerase</keyword>
<comment type="subcellular location">
    <subcellularLocation>
        <location evidence="8">Cytoplasm</location>
    </subcellularLocation>
</comment>
<feature type="binding site" evidence="8">
    <location>
        <begin position="75"/>
        <end position="76"/>
    </location>
    <ligand>
        <name>substrate</name>
    </ligand>
</feature>
<comment type="catalytic activity">
    <reaction evidence="7 8">
        <text>(2S,6S)-2,6-diaminopimelate = meso-2,6-diaminopimelate</text>
        <dbReference type="Rhea" id="RHEA:15393"/>
        <dbReference type="ChEBI" id="CHEBI:57609"/>
        <dbReference type="ChEBI" id="CHEBI:57791"/>
        <dbReference type="EC" id="5.1.1.7"/>
    </reaction>
</comment>
<gene>
    <name evidence="8 10" type="primary">dapF</name>
    <name evidence="10" type="ORF">MAMC_01817</name>
</gene>
<keyword evidence="4 8" id="KW-0028">Amino-acid biosynthesis</keyword>
<dbReference type="Pfam" id="PF01678">
    <property type="entry name" value="DAP_epimerase"/>
    <property type="match status" value="2"/>
</dbReference>
<feature type="binding site" evidence="8">
    <location>
        <position position="13"/>
    </location>
    <ligand>
        <name>substrate</name>
    </ligand>
</feature>
<dbReference type="PROSITE" id="PS01326">
    <property type="entry name" value="DAP_EPIMERASE"/>
    <property type="match status" value="1"/>
</dbReference>
<evidence type="ECO:0000256" key="9">
    <source>
        <dbReference type="PROSITE-ProRule" id="PRU10125"/>
    </source>
</evidence>
<dbReference type="UniPathway" id="UPA00034">
    <property type="reaction ID" value="UER00025"/>
</dbReference>
<dbReference type="OrthoDB" id="9805408at2"/>
<dbReference type="InterPro" id="IPR018510">
    <property type="entry name" value="DAP_epimerase_AS"/>
</dbReference>
<dbReference type="Proteomes" id="UP000381693">
    <property type="component" value="Unassembled WGS sequence"/>
</dbReference>
<feature type="active site" description="Proton donor" evidence="8">
    <location>
        <position position="74"/>
    </location>
</feature>
<evidence type="ECO:0000256" key="2">
    <source>
        <dbReference type="ARBA" id="ARBA00010219"/>
    </source>
</evidence>
<dbReference type="GO" id="GO:0009089">
    <property type="term" value="P:lysine biosynthetic process via diaminopimelate"/>
    <property type="evidence" value="ECO:0007669"/>
    <property type="project" value="UniProtKB-UniRule"/>
</dbReference>
<name>A0A5E6MEW1_9BACT</name>
<dbReference type="SUPFAM" id="SSF54506">
    <property type="entry name" value="Diaminopimelate epimerase-like"/>
    <property type="match status" value="2"/>
</dbReference>
<keyword evidence="5 8" id="KW-0457">Lysine biosynthesis</keyword>
<evidence type="ECO:0000313" key="11">
    <source>
        <dbReference type="Proteomes" id="UP000381693"/>
    </source>
</evidence>
<feature type="binding site" evidence="8">
    <location>
        <position position="181"/>
    </location>
    <ligand>
        <name>substrate</name>
    </ligand>
</feature>
<sequence>MKIQFTKMTGAGNDFVLVDNRDGRLRLRPDQIARLCDRHFGIGADGMLVAETDAKEDRIRMRYYNSDGGEASLCGNGARCFARFLQPLLPGSEGDPLIFLTGAGIVKASFLGEEVSISMPDPESARLRRLVTTRHGPLEVHWIHTGVPHLVVFVRDVERIDVEELGRELRWLPDFAPEGANADFVEVKGPDRIAVRTYERGVEGETLACGTGVTASALVAHLAKGLPSPVSVLVRSGESLRVGFERAGDGFRRVWLQGPATKVFTGEMEVSE</sequence>
<evidence type="ECO:0000256" key="6">
    <source>
        <dbReference type="ARBA" id="ARBA00023235"/>
    </source>
</evidence>
<protein>
    <recommendedName>
        <fullName evidence="3 8">Diaminopimelate epimerase</fullName>
        <shortName evidence="8">DAP epimerase</shortName>
        <ecNumber evidence="3 8">5.1.1.7</ecNumber>
    </recommendedName>
    <alternativeName>
        <fullName evidence="8">PLP-independent amino acid racemase</fullName>
    </alternativeName>
</protein>
<dbReference type="RefSeq" id="WP_142525752.1">
    <property type="nucleotide sequence ID" value="NZ_CABFUZ020000195.1"/>
</dbReference>
<evidence type="ECO:0000256" key="5">
    <source>
        <dbReference type="ARBA" id="ARBA00023154"/>
    </source>
</evidence>
<comment type="function">
    <text evidence="8">Catalyzes the stereoinversion of LL-2,6-diaminopimelate (L,L-DAP) to meso-diaminopimelate (meso-DAP), a precursor of L-lysine and an essential component of the bacterial peptidoglycan.</text>
</comment>
<evidence type="ECO:0000256" key="8">
    <source>
        <dbReference type="HAMAP-Rule" id="MF_00197"/>
    </source>
</evidence>
<dbReference type="AlphaFoldDB" id="A0A5E6MEW1"/>
<dbReference type="PANTHER" id="PTHR31689:SF0">
    <property type="entry name" value="DIAMINOPIMELATE EPIMERASE"/>
    <property type="match status" value="1"/>
</dbReference>
<dbReference type="GO" id="GO:0008837">
    <property type="term" value="F:diaminopimelate epimerase activity"/>
    <property type="evidence" value="ECO:0007669"/>
    <property type="project" value="UniProtKB-UniRule"/>
</dbReference>
<comment type="pathway">
    <text evidence="1 8">Amino-acid biosynthesis; L-lysine biosynthesis via DAP pathway; DL-2,6-diaminopimelate from LL-2,6-diaminopimelate: step 1/1.</text>
</comment>
<accession>A0A5E6MEW1</accession>